<name>A0ABV9GKP6_9BACL</name>
<keyword evidence="1" id="KW-0812">Transmembrane</keyword>
<sequence length="100" mass="11416">MIKTFILGIYSILLLFVGVLQVPMFTAWAGEKTLIIQSAIYAPLWRLQEATIASDGSHLIYRLDIQRLIYEIIILTLLAGAWYLLALRLEKRPPRSDNQA</sequence>
<accession>A0ABV9GKP6</accession>
<keyword evidence="3" id="KW-1185">Reference proteome</keyword>
<evidence type="ECO:0000313" key="2">
    <source>
        <dbReference type="EMBL" id="MFC4618877.1"/>
    </source>
</evidence>
<dbReference type="RefSeq" id="WP_376845980.1">
    <property type="nucleotide sequence ID" value="NZ_JBHSFW010000004.1"/>
</dbReference>
<feature type="transmembrane region" description="Helical" evidence="1">
    <location>
        <begin position="7"/>
        <end position="29"/>
    </location>
</feature>
<gene>
    <name evidence="2" type="ORF">ACFO4N_09065</name>
</gene>
<comment type="caution">
    <text evidence="2">The sequence shown here is derived from an EMBL/GenBank/DDBJ whole genome shotgun (WGS) entry which is preliminary data.</text>
</comment>
<evidence type="ECO:0000256" key="1">
    <source>
        <dbReference type="SAM" id="Phobius"/>
    </source>
</evidence>
<reference evidence="3" key="1">
    <citation type="journal article" date="2019" name="Int. J. Syst. Evol. Microbiol.">
        <title>The Global Catalogue of Microorganisms (GCM) 10K type strain sequencing project: providing services to taxonomists for standard genome sequencing and annotation.</title>
        <authorList>
            <consortium name="The Broad Institute Genomics Platform"/>
            <consortium name="The Broad Institute Genome Sequencing Center for Infectious Disease"/>
            <person name="Wu L."/>
            <person name="Ma J."/>
        </authorList>
    </citation>
    <scope>NUCLEOTIDE SEQUENCE [LARGE SCALE GENOMIC DNA]</scope>
    <source>
        <strain evidence="3">CGMCC 1.16306</strain>
    </source>
</reference>
<feature type="transmembrane region" description="Helical" evidence="1">
    <location>
        <begin position="68"/>
        <end position="86"/>
    </location>
</feature>
<proteinExistence type="predicted"/>
<keyword evidence="1" id="KW-1133">Transmembrane helix</keyword>
<evidence type="ECO:0000313" key="3">
    <source>
        <dbReference type="Proteomes" id="UP001596022"/>
    </source>
</evidence>
<dbReference type="Proteomes" id="UP001596022">
    <property type="component" value="Unassembled WGS sequence"/>
</dbReference>
<keyword evidence="1" id="KW-0472">Membrane</keyword>
<dbReference type="EMBL" id="JBHSFW010000004">
    <property type="protein sequence ID" value="MFC4618877.1"/>
    <property type="molecule type" value="Genomic_DNA"/>
</dbReference>
<organism evidence="2 3">
    <name type="scientific">Camelliibacillus cellulosilyticus</name>
    <dbReference type="NCBI Taxonomy" id="2174486"/>
    <lineage>
        <taxon>Bacteria</taxon>
        <taxon>Bacillati</taxon>
        <taxon>Bacillota</taxon>
        <taxon>Bacilli</taxon>
        <taxon>Bacillales</taxon>
        <taxon>Sporolactobacillaceae</taxon>
        <taxon>Camelliibacillus</taxon>
    </lineage>
</organism>
<protein>
    <submittedName>
        <fullName evidence="2">Uncharacterized protein</fullName>
    </submittedName>
</protein>